<feature type="domain" description="Glycosyltransferase 2-like" evidence="2">
    <location>
        <begin position="5"/>
        <end position="166"/>
    </location>
</feature>
<evidence type="ECO:0000313" key="3">
    <source>
        <dbReference type="EMBL" id="MBB6350523.1"/>
    </source>
</evidence>
<name>A0A7X0F050_9ACTN</name>
<protein>
    <recommendedName>
        <fullName evidence="2">Glycosyltransferase 2-like domain-containing protein</fullName>
    </recommendedName>
</protein>
<dbReference type="Pfam" id="PF00535">
    <property type="entry name" value="Glycos_transf_2"/>
    <property type="match status" value="1"/>
</dbReference>
<dbReference type="RefSeq" id="WP_185088290.1">
    <property type="nucleotide sequence ID" value="NZ_JACHJB010000003.1"/>
</dbReference>
<dbReference type="GO" id="GO:0016758">
    <property type="term" value="F:hexosyltransferase activity"/>
    <property type="evidence" value="ECO:0007669"/>
    <property type="project" value="UniProtKB-ARBA"/>
</dbReference>
<sequence length="788" mass="86043">MPILSVIVPFHDVEKYLGACLDSLVAQTLRDLEVICVDDGSRDGGAAVVEARMAADPRVRLVRQDNHGVGPARNTGLRHASGRYLAFVDGDDMVPPRAFHRLVSSLESTGSDLACGNVLRLHRNLLVPSWAHKEAFARPLRRTHITRHPLLVRDRMLWNKVYRRSFWETLGLRFPERMYEDQPVAMAAHVGASSVDVLKGVVYHWRLRDERSSITERRLEPANLRDRLLSVLETSALLAERAPELKPYFDRDTLDIDMAVAVEAVARMGAAADAELLDLVGGYLDGVAPEELLNLPFADRLMVRLLHLRRPAELAAVFDRDRDGRLWPRLGSDGLVRRRWYARHPAMPRPLSEVTGELALNTRLLDIGWRDGLLCGEAWATVGRFAVEGLRRMRARVWLEERGTGDRLTLGDEIVSPAWRSVAREDGGAVPEHGFSFGFALDPAALGPARLAREGRWDLWAELKGSGLRLAARVAGPRWLPPSVPAPVRLAGAEPPFVPAQRRVTDPAALLVPARDGTPDRPAGLPRQGGGGPTRPIRAQGTDPDRAADRRGDAGPPFVPAPRRTSGPGRRDAEQAVAATPGRDTGPGVPEPRQVPGTRALDGPVTLDGPATPEGPVTPKGPATPDGPVTPDGPGSPAGSAPPVVPKPVRRAGVWVVPVRGGRGVWGLRLRRAEAFVSECRLDGDALLVAGELADLGDGDPVLRLVRRTDGEEMYFPLSLTGHRFRARVPLGDVDEPVGRESRWEVVIDQGRPLRPLVRTPARPSVTVAGRRFQVDRSDDGTLMLAER</sequence>
<dbReference type="EMBL" id="JACHJB010000003">
    <property type="protein sequence ID" value="MBB6350523.1"/>
    <property type="molecule type" value="Genomic_DNA"/>
</dbReference>
<accession>A0A7X0F050</accession>
<dbReference type="PANTHER" id="PTHR22916">
    <property type="entry name" value="GLYCOSYLTRANSFERASE"/>
    <property type="match status" value="1"/>
</dbReference>
<dbReference type="InterPro" id="IPR029044">
    <property type="entry name" value="Nucleotide-diphossugar_trans"/>
</dbReference>
<feature type="compositionally biased region" description="Low complexity" evidence="1">
    <location>
        <begin position="621"/>
        <end position="642"/>
    </location>
</feature>
<dbReference type="InterPro" id="IPR001173">
    <property type="entry name" value="Glyco_trans_2-like"/>
</dbReference>
<evidence type="ECO:0000259" key="2">
    <source>
        <dbReference type="Pfam" id="PF00535"/>
    </source>
</evidence>
<dbReference type="SUPFAM" id="SSF53448">
    <property type="entry name" value="Nucleotide-diphospho-sugar transferases"/>
    <property type="match status" value="1"/>
</dbReference>
<dbReference type="Proteomes" id="UP000583800">
    <property type="component" value="Unassembled WGS sequence"/>
</dbReference>
<proteinExistence type="predicted"/>
<evidence type="ECO:0000256" key="1">
    <source>
        <dbReference type="SAM" id="MobiDB-lite"/>
    </source>
</evidence>
<keyword evidence="4" id="KW-1185">Reference proteome</keyword>
<dbReference type="Gene3D" id="3.90.550.10">
    <property type="entry name" value="Spore Coat Polysaccharide Biosynthesis Protein SpsA, Chain A"/>
    <property type="match status" value="1"/>
</dbReference>
<feature type="compositionally biased region" description="Basic and acidic residues" evidence="1">
    <location>
        <begin position="543"/>
        <end position="553"/>
    </location>
</feature>
<dbReference type="PANTHER" id="PTHR22916:SF3">
    <property type="entry name" value="UDP-GLCNAC:BETAGAL BETA-1,3-N-ACETYLGLUCOSAMINYLTRANSFERASE-LIKE PROTEIN 1"/>
    <property type="match status" value="1"/>
</dbReference>
<dbReference type="AlphaFoldDB" id="A0A7X0F050"/>
<organism evidence="3 4">
    <name type="scientific">Nonomuraea muscovyensis</name>
    <dbReference type="NCBI Taxonomy" id="1124761"/>
    <lineage>
        <taxon>Bacteria</taxon>
        <taxon>Bacillati</taxon>
        <taxon>Actinomycetota</taxon>
        <taxon>Actinomycetes</taxon>
        <taxon>Streptosporangiales</taxon>
        <taxon>Streptosporangiaceae</taxon>
        <taxon>Nonomuraea</taxon>
    </lineage>
</organism>
<feature type="region of interest" description="Disordered" evidence="1">
    <location>
        <begin position="512"/>
        <end position="646"/>
    </location>
</feature>
<dbReference type="CDD" id="cd00761">
    <property type="entry name" value="Glyco_tranf_GTA_type"/>
    <property type="match status" value="1"/>
</dbReference>
<comment type="caution">
    <text evidence="3">The sequence shown here is derived from an EMBL/GenBank/DDBJ whole genome shotgun (WGS) entry which is preliminary data.</text>
</comment>
<evidence type="ECO:0000313" key="4">
    <source>
        <dbReference type="Proteomes" id="UP000583800"/>
    </source>
</evidence>
<reference evidence="3 4" key="1">
    <citation type="submission" date="2020-08" db="EMBL/GenBank/DDBJ databases">
        <title>Sequencing the genomes of 1000 actinobacteria strains.</title>
        <authorList>
            <person name="Klenk H.-P."/>
        </authorList>
    </citation>
    <scope>NUCLEOTIDE SEQUENCE [LARGE SCALE GENOMIC DNA]</scope>
    <source>
        <strain evidence="3 4">DSM 45913</strain>
    </source>
</reference>
<gene>
    <name evidence="3" type="ORF">FHU36_007095</name>
</gene>